<name>A0A7M1RPW1_9CAUD</name>
<dbReference type="Proteomes" id="UP000593635">
    <property type="component" value="Segment"/>
</dbReference>
<dbReference type="RefSeq" id="YP_010113767.1">
    <property type="nucleotide sequence ID" value="NC_055908.1"/>
</dbReference>
<dbReference type="EMBL" id="MW012634">
    <property type="protein sequence ID" value="QOR56286.1"/>
    <property type="molecule type" value="Genomic_DNA"/>
</dbReference>
<dbReference type="GeneID" id="65132305"/>
<accession>A0A7M1RPW1</accession>
<keyword evidence="2" id="KW-1185">Reference proteome</keyword>
<evidence type="ECO:0000313" key="1">
    <source>
        <dbReference type="EMBL" id="QOR56286.1"/>
    </source>
</evidence>
<sequence length="574" mass="64501">MTKPVLPPLGSLQPLIESYYKRYLPSAYDPSMSIYEQVTTCIEHVNQMGLLVGQILEQWKIVQEWIMGEGLTEAVKKQLDIWLKDGTLAEIIGNAILDNGINVKNYILAVETDHTRAIKEALTKGKRVFAPNNMVYVISETIVMPKGVELDFRGSKVQVKKGACCGDVGFYMDIESRVINAHFEIDPEATLEKGLFYFDGNKKFIVGETLSEAIHNVRAERLQGTNAYKGTFIYFEADQKDQTQSCFVSGVLASNITSTRFEYGIRMRVNKTSLTNNCYLNSNVIKNYTAFNPLKFIWQDDFEGVTGAEMHSNIFDTVICQPSTEHSKVFLRLTGNMNNVVNANFWDAGRPTNKTDQILIMGRFNNVQGVNIPSLDTNYVKITGEYNTYFGNAYGLPSFNSPVITATRNHATMFEGKLAPLPHAIETSVAQVRCNTLPNEQATEIFKKSIDFSKLRLGTYHLKLIASGSSFADRSISRTWQARGGGKWIAGLTQNITGVSWQAEVDYFIRRFEDNIQIKAFVKVTNNNNPSATSYGTYTHYDLTAPVDFTFNFASETDGYLVKEMHELTFVSPL</sequence>
<proteinExistence type="predicted"/>
<reference evidence="1 2" key="1">
    <citation type="submission" date="2020-09" db="EMBL/GenBank/DDBJ databases">
        <authorList>
            <person name="Li C."/>
            <person name="Ding Y."/>
            <person name="Wu Q."/>
        </authorList>
    </citation>
    <scope>NUCLEOTIDE SEQUENCE [LARGE SCALE GENOMIC DNA]</scope>
</reference>
<dbReference type="KEGG" id="vg:65132305"/>
<organism evidence="1 2">
    <name type="scientific">Bacillus phage DLc1</name>
    <dbReference type="NCBI Taxonomy" id="2777318"/>
    <lineage>
        <taxon>Viruses</taxon>
        <taxon>Duplodnaviria</taxon>
        <taxon>Heunggongvirae</taxon>
        <taxon>Uroviricota</taxon>
        <taxon>Caudoviricetes</taxon>
        <taxon>Salasmaviridae</taxon>
        <taxon>Huangshavirus</taxon>
        <taxon>Huangshavirus dlcuna</taxon>
    </lineage>
</organism>
<protein>
    <submittedName>
        <fullName evidence="1">Pre-neck appendage protein</fullName>
    </submittedName>
</protein>
<evidence type="ECO:0000313" key="2">
    <source>
        <dbReference type="Proteomes" id="UP000593635"/>
    </source>
</evidence>